<proteinExistence type="predicted"/>
<sequence length="41" mass="4926">MMWQRDMIISVSFEQLSKLRTNHLTHPLAAGVMSVIWRRER</sequence>
<dbReference type="AlphaFoldDB" id="A0A392WBU1"/>
<dbReference type="EMBL" id="LXQA011419306">
    <property type="protein sequence ID" value="MCI96611.1"/>
    <property type="molecule type" value="Genomic_DNA"/>
</dbReference>
<comment type="caution">
    <text evidence="1">The sequence shown here is derived from an EMBL/GenBank/DDBJ whole genome shotgun (WGS) entry which is preliminary data.</text>
</comment>
<protein>
    <submittedName>
        <fullName evidence="1">Uncharacterized protein</fullName>
    </submittedName>
</protein>
<name>A0A392WBU1_9FABA</name>
<organism evidence="1 2">
    <name type="scientific">Trifolium medium</name>
    <dbReference type="NCBI Taxonomy" id="97028"/>
    <lineage>
        <taxon>Eukaryota</taxon>
        <taxon>Viridiplantae</taxon>
        <taxon>Streptophyta</taxon>
        <taxon>Embryophyta</taxon>
        <taxon>Tracheophyta</taxon>
        <taxon>Spermatophyta</taxon>
        <taxon>Magnoliopsida</taxon>
        <taxon>eudicotyledons</taxon>
        <taxon>Gunneridae</taxon>
        <taxon>Pentapetalae</taxon>
        <taxon>rosids</taxon>
        <taxon>fabids</taxon>
        <taxon>Fabales</taxon>
        <taxon>Fabaceae</taxon>
        <taxon>Papilionoideae</taxon>
        <taxon>50 kb inversion clade</taxon>
        <taxon>NPAAA clade</taxon>
        <taxon>Hologalegina</taxon>
        <taxon>IRL clade</taxon>
        <taxon>Trifolieae</taxon>
        <taxon>Trifolium</taxon>
    </lineage>
</organism>
<reference evidence="1 2" key="1">
    <citation type="journal article" date="2018" name="Front. Plant Sci.">
        <title>Red Clover (Trifolium pratense) and Zigzag Clover (T. medium) - A Picture of Genomic Similarities and Differences.</title>
        <authorList>
            <person name="Dluhosova J."/>
            <person name="Istvanek J."/>
            <person name="Nedelnik J."/>
            <person name="Repkova J."/>
        </authorList>
    </citation>
    <scope>NUCLEOTIDE SEQUENCE [LARGE SCALE GENOMIC DNA]</scope>
    <source>
        <strain evidence="2">cv. 10/8</strain>
        <tissue evidence="1">Leaf</tissue>
    </source>
</reference>
<keyword evidence="2" id="KW-1185">Reference proteome</keyword>
<accession>A0A392WBU1</accession>
<feature type="non-terminal residue" evidence="1">
    <location>
        <position position="41"/>
    </location>
</feature>
<evidence type="ECO:0000313" key="1">
    <source>
        <dbReference type="EMBL" id="MCI96611.1"/>
    </source>
</evidence>
<dbReference type="Proteomes" id="UP000265520">
    <property type="component" value="Unassembled WGS sequence"/>
</dbReference>
<evidence type="ECO:0000313" key="2">
    <source>
        <dbReference type="Proteomes" id="UP000265520"/>
    </source>
</evidence>